<keyword evidence="2" id="KW-1185">Reference proteome</keyword>
<dbReference type="Proteomes" id="UP000432015">
    <property type="component" value="Unassembled WGS sequence"/>
</dbReference>
<dbReference type="Gene3D" id="3.40.50.1000">
    <property type="entry name" value="HAD superfamily/HAD-like"/>
    <property type="match status" value="1"/>
</dbReference>
<dbReference type="Gene3D" id="1.10.150.240">
    <property type="entry name" value="Putative phosphatase, domain 2"/>
    <property type="match status" value="1"/>
</dbReference>
<dbReference type="InterPro" id="IPR036412">
    <property type="entry name" value="HAD-like_sf"/>
</dbReference>
<dbReference type="GO" id="GO:0016787">
    <property type="term" value="F:hydrolase activity"/>
    <property type="evidence" value="ECO:0007669"/>
    <property type="project" value="UniProtKB-KW"/>
</dbReference>
<dbReference type="CDD" id="cd02603">
    <property type="entry name" value="HAD_sEH-N_like"/>
    <property type="match status" value="1"/>
</dbReference>
<dbReference type="SUPFAM" id="SSF56784">
    <property type="entry name" value="HAD-like"/>
    <property type="match status" value="1"/>
</dbReference>
<dbReference type="SFLD" id="SFLDS00003">
    <property type="entry name" value="Haloacid_Dehalogenase"/>
    <property type="match status" value="1"/>
</dbReference>
<dbReference type="SFLD" id="SFLDG01129">
    <property type="entry name" value="C1.5:_HAD__Beta-PGM__Phosphata"/>
    <property type="match status" value="1"/>
</dbReference>
<dbReference type="Pfam" id="PF00702">
    <property type="entry name" value="Hydrolase"/>
    <property type="match status" value="1"/>
</dbReference>
<dbReference type="RefSeq" id="WP_156218250.1">
    <property type="nucleotide sequence ID" value="NZ_WOFH01000007.1"/>
</dbReference>
<evidence type="ECO:0000313" key="1">
    <source>
        <dbReference type="EMBL" id="MUN39073.1"/>
    </source>
</evidence>
<dbReference type="InterPro" id="IPR023214">
    <property type="entry name" value="HAD_sf"/>
</dbReference>
<dbReference type="InterPro" id="IPR006439">
    <property type="entry name" value="HAD-SF_hydro_IA"/>
</dbReference>
<reference evidence="1 2" key="1">
    <citation type="submission" date="2019-11" db="EMBL/GenBank/DDBJ databases">
        <authorList>
            <person name="Cao P."/>
        </authorList>
    </citation>
    <scope>NUCLEOTIDE SEQUENCE [LARGE SCALE GENOMIC DNA]</scope>
    <source>
        <strain evidence="1 2">NEAU-AAG5</strain>
    </source>
</reference>
<gene>
    <name evidence="1" type="ORF">GNZ18_21075</name>
</gene>
<dbReference type="NCBIfam" id="TIGR01509">
    <property type="entry name" value="HAD-SF-IA-v3"/>
    <property type="match status" value="1"/>
</dbReference>
<sequence>MPSPSSPTTVVFDIGGVIIDWDPRYLYRRLIPDEAEMERFLTEVCSGAWNAQQDRGRSFIEAIEELAARHPGQRDLIMAYWERWDEMLGDPIPGVADIMAELHQAGVPMVAITNWSAETYPIAVREHPELKLFRDAVVSGEVRLSKPDPEIFRYALDRFGLAPHEALFIDDNKANTAAADALGIGTHLFTGAPALRATLETAGLL</sequence>
<comment type="caution">
    <text evidence="1">The sequence shown here is derived from an EMBL/GenBank/DDBJ whole genome shotgun (WGS) entry which is preliminary data.</text>
</comment>
<keyword evidence="1" id="KW-0378">Hydrolase</keyword>
<dbReference type="AlphaFoldDB" id="A0A7K1L439"/>
<organism evidence="1 2">
    <name type="scientific">Actinomadura litoris</name>
    <dbReference type="NCBI Taxonomy" id="2678616"/>
    <lineage>
        <taxon>Bacteria</taxon>
        <taxon>Bacillati</taxon>
        <taxon>Actinomycetota</taxon>
        <taxon>Actinomycetes</taxon>
        <taxon>Streptosporangiales</taxon>
        <taxon>Thermomonosporaceae</taxon>
        <taxon>Actinomadura</taxon>
    </lineage>
</organism>
<dbReference type="EMBL" id="WOFH01000007">
    <property type="protein sequence ID" value="MUN39073.1"/>
    <property type="molecule type" value="Genomic_DNA"/>
</dbReference>
<protein>
    <submittedName>
        <fullName evidence="1">HAD-IA family hydrolase</fullName>
    </submittedName>
</protein>
<dbReference type="PANTHER" id="PTHR43611:SF3">
    <property type="entry name" value="FLAVIN MONONUCLEOTIDE HYDROLASE 1, CHLOROPLATIC"/>
    <property type="match status" value="1"/>
</dbReference>
<dbReference type="PANTHER" id="PTHR43611">
    <property type="entry name" value="ALPHA-D-GLUCOSE 1-PHOSPHATE PHOSPHATASE"/>
    <property type="match status" value="1"/>
</dbReference>
<dbReference type="PRINTS" id="PR00413">
    <property type="entry name" value="HADHALOGNASE"/>
</dbReference>
<evidence type="ECO:0000313" key="2">
    <source>
        <dbReference type="Proteomes" id="UP000432015"/>
    </source>
</evidence>
<name>A0A7K1L439_9ACTN</name>
<proteinExistence type="predicted"/>
<dbReference type="InterPro" id="IPR023198">
    <property type="entry name" value="PGP-like_dom2"/>
</dbReference>
<accession>A0A7K1L439</accession>
<dbReference type="NCBIfam" id="TIGR01549">
    <property type="entry name" value="HAD-SF-IA-v1"/>
    <property type="match status" value="1"/>
</dbReference>